<proteinExistence type="predicted"/>
<organism evidence="2 3">
    <name type="scientific">Acidithiobacillus caldus</name>
    <dbReference type="NCBI Taxonomy" id="33059"/>
    <lineage>
        <taxon>Bacteria</taxon>
        <taxon>Pseudomonadati</taxon>
        <taxon>Pseudomonadota</taxon>
        <taxon>Acidithiobacillia</taxon>
        <taxon>Acidithiobacillales</taxon>
        <taxon>Acidithiobacillaceae</taxon>
        <taxon>Acidithiobacillus</taxon>
    </lineage>
</organism>
<name>A0A1E7YIK8_9PROT</name>
<dbReference type="Proteomes" id="UP000175616">
    <property type="component" value="Unassembled WGS sequence"/>
</dbReference>
<evidence type="ECO:0000313" key="3">
    <source>
        <dbReference type="Proteomes" id="UP000175616"/>
    </source>
</evidence>
<evidence type="ECO:0000313" key="2">
    <source>
        <dbReference type="EMBL" id="OFC28465.1"/>
    </source>
</evidence>
<protein>
    <recommendedName>
        <fullName evidence="1">PilZ domain-containing protein</fullName>
    </recommendedName>
</protein>
<accession>A0A1E7YIK8</accession>
<reference evidence="2 3" key="1">
    <citation type="submission" date="2016-06" db="EMBL/GenBank/DDBJ databases">
        <title>Gene turnover analysis identifies the evolutionary adaptation of the extremophile Acidithiobacillus caldus.</title>
        <authorList>
            <person name="Zhang X."/>
        </authorList>
    </citation>
    <scope>NUCLEOTIDE SEQUENCE [LARGE SCALE GENOMIC DNA]</scope>
    <source>
        <strain evidence="2 3">DX</strain>
    </source>
</reference>
<feature type="domain" description="PilZ" evidence="1">
    <location>
        <begin position="118"/>
        <end position="237"/>
    </location>
</feature>
<dbReference type="Pfam" id="PF07238">
    <property type="entry name" value="PilZ"/>
    <property type="match status" value="1"/>
</dbReference>
<dbReference type="EMBL" id="LZYE01000381">
    <property type="protein sequence ID" value="OFC28465.1"/>
    <property type="molecule type" value="Genomic_DNA"/>
</dbReference>
<comment type="caution">
    <text evidence="2">The sequence shown here is derived from an EMBL/GenBank/DDBJ whole genome shotgun (WGS) entry which is preliminary data.</text>
</comment>
<dbReference type="AlphaFoldDB" id="A0A1E7YIK8"/>
<gene>
    <name evidence="2" type="ORF">BAE27_15400</name>
</gene>
<dbReference type="RefSeq" id="WP_070114104.1">
    <property type="nucleotide sequence ID" value="NZ_LZYE01000381.1"/>
</dbReference>
<dbReference type="InterPro" id="IPR009875">
    <property type="entry name" value="PilZ_domain"/>
</dbReference>
<dbReference type="Gene3D" id="2.40.10.220">
    <property type="entry name" value="predicted glycosyltransferase like domains"/>
    <property type="match status" value="1"/>
</dbReference>
<dbReference type="GO" id="GO:0035438">
    <property type="term" value="F:cyclic-di-GMP binding"/>
    <property type="evidence" value="ECO:0007669"/>
    <property type="project" value="InterPro"/>
</dbReference>
<sequence>MKWASYGDLEWEQISRPASERVLAEAIEAENLAQITIGTYCSKTRFLRALQQDEIWFDVPHPEPDLKCFLTGDASVTWLRAKDGYHYRFVAAHPKYVEHCDGLQALAFSMPGFVERAQRRQSFRVNVPPSDAQLLLKWQHSGKSREAQGYLEDISASGAKVTLVMPLGQDDYLPNTGHAIFMQLQLRGDPIGIDGTIRRKFPTKCLIEHERGQERWELGIQFSGITLDIRDRLESYILTRTREMLERI</sequence>
<evidence type="ECO:0000259" key="1">
    <source>
        <dbReference type="Pfam" id="PF07238"/>
    </source>
</evidence>